<organism evidence="1 2">
    <name type="scientific">Ideonella azotifigens</name>
    <dbReference type="NCBI Taxonomy" id="513160"/>
    <lineage>
        <taxon>Bacteria</taxon>
        <taxon>Pseudomonadati</taxon>
        <taxon>Pseudomonadota</taxon>
        <taxon>Betaproteobacteria</taxon>
        <taxon>Burkholderiales</taxon>
        <taxon>Sphaerotilaceae</taxon>
        <taxon>Ideonella</taxon>
    </lineage>
</organism>
<dbReference type="Proteomes" id="UP001500279">
    <property type="component" value="Unassembled WGS sequence"/>
</dbReference>
<name>A0ABN1K1C5_9BURK</name>
<proteinExistence type="predicted"/>
<evidence type="ECO:0000313" key="1">
    <source>
        <dbReference type="EMBL" id="GAA0752029.1"/>
    </source>
</evidence>
<keyword evidence="2" id="KW-1185">Reference proteome</keyword>
<accession>A0ABN1K1C5</accession>
<sequence length="69" mass="7770">MSTQASRIATQPSLIEALRQRVAALWRRARQRAEAARAHALLRQMSARDLADLGIGADQVDWFCHGQDR</sequence>
<dbReference type="RefSeq" id="WP_141290893.1">
    <property type="nucleotide sequence ID" value="NZ_BAAAEW010000014.1"/>
</dbReference>
<dbReference type="EMBL" id="BAAAEW010000014">
    <property type="protein sequence ID" value="GAA0752029.1"/>
    <property type="molecule type" value="Genomic_DNA"/>
</dbReference>
<evidence type="ECO:0008006" key="3">
    <source>
        <dbReference type="Google" id="ProtNLM"/>
    </source>
</evidence>
<gene>
    <name evidence="1" type="ORF">GCM10009107_25430</name>
</gene>
<protein>
    <recommendedName>
        <fullName evidence="3">DUF1127 domain-containing protein</fullName>
    </recommendedName>
</protein>
<comment type="caution">
    <text evidence="1">The sequence shown here is derived from an EMBL/GenBank/DDBJ whole genome shotgun (WGS) entry which is preliminary data.</text>
</comment>
<reference evidence="2" key="1">
    <citation type="journal article" date="2019" name="Int. J. Syst. Evol. Microbiol.">
        <title>The Global Catalogue of Microorganisms (GCM) 10K type strain sequencing project: providing services to taxonomists for standard genome sequencing and annotation.</title>
        <authorList>
            <consortium name="The Broad Institute Genomics Platform"/>
            <consortium name="The Broad Institute Genome Sequencing Center for Infectious Disease"/>
            <person name="Wu L."/>
            <person name="Ma J."/>
        </authorList>
    </citation>
    <scope>NUCLEOTIDE SEQUENCE [LARGE SCALE GENOMIC DNA]</scope>
    <source>
        <strain evidence="2">JCM 15503</strain>
    </source>
</reference>
<evidence type="ECO:0000313" key="2">
    <source>
        <dbReference type="Proteomes" id="UP001500279"/>
    </source>
</evidence>